<reference evidence="2 3" key="1">
    <citation type="submission" date="2019-11" db="EMBL/GenBank/DDBJ databases">
        <title>Comparative genomics of hydrocarbon-degrading Desulfosarcina strains.</title>
        <authorList>
            <person name="Watanabe M."/>
            <person name="Kojima H."/>
            <person name="Fukui M."/>
        </authorList>
    </citation>
    <scope>NUCLEOTIDE SEQUENCE [LARGE SCALE GENOMIC DNA]</scope>
    <source>
        <strain evidence="2 3">PL12</strain>
    </source>
</reference>
<evidence type="ECO:0000256" key="1">
    <source>
        <dbReference type="SAM" id="MobiDB-lite"/>
    </source>
</evidence>
<organism evidence="2 3">
    <name type="scientific">Desulfosarcina alkanivorans</name>
    <dbReference type="NCBI Taxonomy" id="571177"/>
    <lineage>
        <taxon>Bacteria</taxon>
        <taxon>Pseudomonadati</taxon>
        <taxon>Thermodesulfobacteriota</taxon>
        <taxon>Desulfobacteria</taxon>
        <taxon>Desulfobacterales</taxon>
        <taxon>Desulfosarcinaceae</taxon>
        <taxon>Desulfosarcina</taxon>
    </lineage>
</organism>
<dbReference type="KEGG" id="dalk:DSCA_27670"/>
<sequence>MGSGSFPADGRLGRNRKMPPKGRDKTISHAMAGRPMVADGRPAVRRER</sequence>
<accession>A0A5K7YW01</accession>
<keyword evidence="3" id="KW-1185">Reference proteome</keyword>
<dbReference type="Proteomes" id="UP000427906">
    <property type="component" value="Chromosome"/>
</dbReference>
<proteinExistence type="predicted"/>
<evidence type="ECO:0000313" key="2">
    <source>
        <dbReference type="EMBL" id="BBO68837.1"/>
    </source>
</evidence>
<evidence type="ECO:0000313" key="3">
    <source>
        <dbReference type="Proteomes" id="UP000427906"/>
    </source>
</evidence>
<protein>
    <submittedName>
        <fullName evidence="2">Uncharacterized protein</fullName>
    </submittedName>
</protein>
<gene>
    <name evidence="2" type="ORF">DSCA_27670</name>
</gene>
<dbReference type="EMBL" id="AP021874">
    <property type="protein sequence ID" value="BBO68837.1"/>
    <property type="molecule type" value="Genomic_DNA"/>
</dbReference>
<name>A0A5K7YW01_9BACT</name>
<dbReference type="AlphaFoldDB" id="A0A5K7YW01"/>
<feature type="region of interest" description="Disordered" evidence="1">
    <location>
        <begin position="1"/>
        <end position="48"/>
    </location>
</feature>